<dbReference type="GO" id="GO:0003677">
    <property type="term" value="F:DNA binding"/>
    <property type="evidence" value="ECO:0007669"/>
    <property type="project" value="InterPro"/>
</dbReference>
<dbReference type="EMBL" id="LAIU01000003">
    <property type="protein sequence ID" value="KKB25675.1"/>
    <property type="molecule type" value="Genomic_DNA"/>
</dbReference>
<dbReference type="Pfam" id="PF13408">
    <property type="entry name" value="Zn_ribbon_recom"/>
    <property type="match status" value="1"/>
</dbReference>
<dbReference type="Gene3D" id="3.40.50.1390">
    <property type="entry name" value="Resolvase, N-terminal catalytic domain"/>
    <property type="match status" value="1"/>
</dbReference>
<dbReference type="PANTHER" id="PTHR30461">
    <property type="entry name" value="DNA-INVERTASE FROM LAMBDOID PROPHAGE"/>
    <property type="match status" value="1"/>
</dbReference>
<evidence type="ECO:0000259" key="2">
    <source>
        <dbReference type="PROSITE" id="PS51737"/>
    </source>
</evidence>
<dbReference type="InterPro" id="IPR025827">
    <property type="entry name" value="Zn_ribbon_recom_dom"/>
</dbReference>
<dbReference type="Gene3D" id="3.90.1750.20">
    <property type="entry name" value="Putative Large Serine Recombinase, Chain B, Domain 2"/>
    <property type="match status" value="1"/>
</dbReference>
<evidence type="ECO:0000313" key="4">
    <source>
        <dbReference type="Proteomes" id="UP000033530"/>
    </source>
</evidence>
<organism evidence="3 4">
    <name type="scientific">Staphylococcus carnosus</name>
    <dbReference type="NCBI Taxonomy" id="1281"/>
    <lineage>
        <taxon>Bacteria</taxon>
        <taxon>Bacillati</taxon>
        <taxon>Bacillota</taxon>
        <taxon>Bacilli</taxon>
        <taxon>Bacillales</taxon>
        <taxon>Staphylococcaceae</taxon>
        <taxon>Staphylococcus</taxon>
    </lineage>
</organism>
<dbReference type="SMART" id="SM00857">
    <property type="entry name" value="Resolvase"/>
    <property type="match status" value="1"/>
</dbReference>
<dbReference type="PANTHER" id="PTHR30461:SF23">
    <property type="entry name" value="DNA RECOMBINASE-RELATED"/>
    <property type="match status" value="1"/>
</dbReference>
<dbReference type="Pfam" id="PF07508">
    <property type="entry name" value="Recombinase"/>
    <property type="match status" value="1"/>
</dbReference>
<dbReference type="PROSITE" id="PS51736">
    <property type="entry name" value="RECOMBINASES_3"/>
    <property type="match status" value="1"/>
</dbReference>
<dbReference type="CDD" id="cd03768">
    <property type="entry name" value="SR_ResInv"/>
    <property type="match status" value="1"/>
</dbReference>
<name>A0AAJ0JQ42_STACA</name>
<dbReference type="InterPro" id="IPR011109">
    <property type="entry name" value="DNA_bind_recombinase_dom"/>
</dbReference>
<dbReference type="GO" id="GO:0000150">
    <property type="term" value="F:DNA strand exchange activity"/>
    <property type="evidence" value="ECO:0007669"/>
    <property type="project" value="InterPro"/>
</dbReference>
<reference evidence="3 4" key="1">
    <citation type="submission" date="2015-03" db="EMBL/GenBank/DDBJ databases">
        <title>Draft Genome Sequence of S. carnosus subsp. utilis LTH 7013, Isolated from South Tirolean Ham.</title>
        <authorList>
            <person name="Mueller A."/>
            <person name="Huptas C."/>
            <person name="Wenning M."/>
            <person name="Weiss A."/>
            <person name="Schmidt H."/>
        </authorList>
    </citation>
    <scope>NUCLEOTIDE SEQUENCE [LARGE SCALE GENOMIC DNA]</scope>
    <source>
        <strain evidence="3 4">LTH7013</strain>
    </source>
</reference>
<dbReference type="SUPFAM" id="SSF53041">
    <property type="entry name" value="Resolvase-like"/>
    <property type="match status" value="1"/>
</dbReference>
<feature type="domain" description="Resolvase/invertase-type recombinase catalytic" evidence="1">
    <location>
        <begin position="3"/>
        <end position="148"/>
    </location>
</feature>
<feature type="domain" description="Recombinase" evidence="2">
    <location>
        <begin position="155"/>
        <end position="258"/>
    </location>
</feature>
<proteinExistence type="predicted"/>
<dbReference type="Pfam" id="PF00239">
    <property type="entry name" value="Resolvase"/>
    <property type="match status" value="1"/>
</dbReference>
<gene>
    <name evidence="3" type="ORF">VV61_06265</name>
</gene>
<dbReference type="RefSeq" id="WP_046099886.1">
    <property type="nucleotide sequence ID" value="NZ_CP015552.1"/>
</dbReference>
<dbReference type="InterPro" id="IPR006119">
    <property type="entry name" value="Resolv_N"/>
</dbReference>
<dbReference type="AlphaFoldDB" id="A0AAJ0JQ42"/>
<evidence type="ECO:0008006" key="5">
    <source>
        <dbReference type="Google" id="ProtNLM"/>
    </source>
</evidence>
<dbReference type="InterPro" id="IPR036162">
    <property type="entry name" value="Resolvase-like_N_sf"/>
</dbReference>
<dbReference type="InterPro" id="IPR050639">
    <property type="entry name" value="SSR_resolvase"/>
</dbReference>
<dbReference type="Proteomes" id="UP000033530">
    <property type="component" value="Unassembled WGS sequence"/>
</dbReference>
<dbReference type="InterPro" id="IPR038109">
    <property type="entry name" value="DNA_bind_recomb_sf"/>
</dbReference>
<comment type="caution">
    <text evidence="3">The sequence shown here is derived from an EMBL/GenBank/DDBJ whole genome shotgun (WGS) entry which is preliminary data.</text>
</comment>
<accession>A0AAJ0JQ42</accession>
<evidence type="ECO:0000259" key="1">
    <source>
        <dbReference type="PROSITE" id="PS51736"/>
    </source>
</evidence>
<protein>
    <recommendedName>
        <fullName evidence="5">Recombinase family protein</fullName>
    </recommendedName>
</protein>
<evidence type="ECO:0000313" key="3">
    <source>
        <dbReference type="EMBL" id="KKB25675.1"/>
    </source>
</evidence>
<sequence>MKKVAIYTRVSTMEQANEGYSIEEQKNKLISFCDINDWPKYEMFVDAGVSGGTINRPALQDLLHRINEFDLVLVYKLDRLTRNVRNLLDLLDTFEKNNVAFRSATEVYDTTSAMGRLFVTLVGAMAEWERSTISERTEMGKTSAARKGVHVSKVPFYYTKTDGKLYPNEYAPVLRYMVKRIKEGASSLNIADELNASEYKHPKGLSWYPMLVRRALKNPQARGHSFYGDIFVENTHEALISEDDFKIIEDKLKERTKVGNNKHISIFRGKLKCPNCGLNLTLSVHHKKTKQGTKKYETYYCDKCKSDHVPNEQKVSFSMKRAEQAFIEYLYNLDFDKYQLAAADDNEPVIDVNKVNRQREKFLDAWSNDLISDDEFSKKMDETKKLLDTYYQQSNKKERNVDIKALKEWQNIVLESWGYLNNEDKEELINSTIKEIKYTFLKGNSRKNPSTIGIEDVIFYT</sequence>
<dbReference type="PROSITE" id="PS51737">
    <property type="entry name" value="RECOMBINASE_DNA_BIND"/>
    <property type="match status" value="1"/>
</dbReference>